<dbReference type="EMBL" id="JBCNJP010000012">
    <property type="protein sequence ID" value="KAK9069956.1"/>
    <property type="molecule type" value="Genomic_DNA"/>
</dbReference>
<evidence type="ECO:0000313" key="3">
    <source>
        <dbReference type="Proteomes" id="UP001408789"/>
    </source>
</evidence>
<feature type="compositionally biased region" description="Polar residues" evidence="1">
    <location>
        <begin position="187"/>
        <end position="210"/>
    </location>
</feature>
<gene>
    <name evidence="2" type="ORF">SSX86_010354</name>
</gene>
<evidence type="ECO:0000256" key="1">
    <source>
        <dbReference type="SAM" id="MobiDB-lite"/>
    </source>
</evidence>
<evidence type="ECO:0000313" key="2">
    <source>
        <dbReference type="EMBL" id="KAK9069956.1"/>
    </source>
</evidence>
<feature type="compositionally biased region" description="Low complexity" evidence="1">
    <location>
        <begin position="168"/>
        <end position="184"/>
    </location>
</feature>
<dbReference type="PANTHER" id="PTHR35117">
    <property type="entry name" value="MYOSIN-M HEAVY PROTEIN"/>
    <property type="match status" value="1"/>
</dbReference>
<reference evidence="2 3" key="1">
    <citation type="submission" date="2024-04" db="EMBL/GenBank/DDBJ databases">
        <title>The reference genome of an endangered Asteraceae, Deinandra increscens subsp. villosa, native to the Central Coast of California.</title>
        <authorList>
            <person name="Guilliams M."/>
            <person name="Hasenstab-Lehman K."/>
            <person name="Meyer R."/>
            <person name="Mcevoy S."/>
        </authorList>
    </citation>
    <scope>NUCLEOTIDE SEQUENCE [LARGE SCALE GENOMIC DNA]</scope>
    <source>
        <tissue evidence="2">Leaf</tissue>
    </source>
</reference>
<sequence>MGKQRSRKPENIGKGKVTPVQVAFIVDRYLSDNSFVTTRSTFRSEASHLISKSPVNEAPKSLLSLGDMLDEYICLKEQKVMLNQEKNRLEQDKFRVQTLLRGMQDAMNVYTHGPPLPSPAPALPAAAPVMLPTSTNFSTPTTSQPTLKRRKNSKDPPAAPLTSKRTRTQPSLRSSSSVSAIRPPTITPNSQQTTSQITPIPSNTKLSQAPQGGGSSVAKCLFNPGPQTPSPSPTVSPGVNNQTPNSSNSRKTVTPQQFTSTNRTVITSETIQVSPMKQVSYYSIERNHCITSPMKRFSTRDHVKGRLDFDGVAETLTGDENNTESPSEDDAFDFELPNLDCLGADFNLTDLLGDFDLGFCQQENGSSSESLSGSPDAMVDNCYTGDHELMSSTLTEIRSEQDTNTAGAGSNSVTSITKCIKVISPGIEKPQSELVMKME</sequence>
<feature type="compositionally biased region" description="Low complexity" evidence="1">
    <location>
        <begin position="131"/>
        <end position="146"/>
    </location>
</feature>
<proteinExistence type="predicted"/>
<dbReference type="Proteomes" id="UP001408789">
    <property type="component" value="Unassembled WGS sequence"/>
</dbReference>
<organism evidence="2 3">
    <name type="scientific">Deinandra increscens subsp. villosa</name>
    <dbReference type="NCBI Taxonomy" id="3103831"/>
    <lineage>
        <taxon>Eukaryota</taxon>
        <taxon>Viridiplantae</taxon>
        <taxon>Streptophyta</taxon>
        <taxon>Embryophyta</taxon>
        <taxon>Tracheophyta</taxon>
        <taxon>Spermatophyta</taxon>
        <taxon>Magnoliopsida</taxon>
        <taxon>eudicotyledons</taxon>
        <taxon>Gunneridae</taxon>
        <taxon>Pentapetalae</taxon>
        <taxon>asterids</taxon>
        <taxon>campanulids</taxon>
        <taxon>Asterales</taxon>
        <taxon>Asteraceae</taxon>
        <taxon>Asteroideae</taxon>
        <taxon>Heliantheae alliance</taxon>
        <taxon>Madieae</taxon>
        <taxon>Madiinae</taxon>
        <taxon>Deinandra</taxon>
    </lineage>
</organism>
<feature type="region of interest" description="Disordered" evidence="1">
    <location>
        <begin position="131"/>
        <end position="260"/>
    </location>
</feature>
<name>A0AAP0D7D6_9ASTR</name>
<comment type="caution">
    <text evidence="2">The sequence shown here is derived from an EMBL/GenBank/DDBJ whole genome shotgun (WGS) entry which is preliminary data.</text>
</comment>
<accession>A0AAP0D7D6</accession>
<keyword evidence="3" id="KW-1185">Reference proteome</keyword>
<dbReference type="AlphaFoldDB" id="A0AAP0D7D6"/>
<feature type="compositionally biased region" description="Polar residues" evidence="1">
    <location>
        <begin position="242"/>
        <end position="260"/>
    </location>
</feature>
<protein>
    <submittedName>
        <fullName evidence="2">Uncharacterized protein</fullName>
    </submittedName>
</protein>
<dbReference type="PANTHER" id="PTHR35117:SF1">
    <property type="entry name" value="MYOSIN-M HEAVY PROTEIN"/>
    <property type="match status" value="1"/>
</dbReference>